<reference evidence="2" key="1">
    <citation type="journal article" date="2014" name="Proc. Natl. Acad. Sci. U.S.A.">
        <title>Extensive sampling of basidiomycete genomes demonstrates inadequacy of the white-rot/brown-rot paradigm for wood decay fungi.</title>
        <authorList>
            <person name="Riley R."/>
            <person name="Salamov A.A."/>
            <person name="Brown D.W."/>
            <person name="Nagy L.G."/>
            <person name="Floudas D."/>
            <person name="Held B.W."/>
            <person name="Levasseur A."/>
            <person name="Lombard V."/>
            <person name="Morin E."/>
            <person name="Otillar R."/>
            <person name="Lindquist E.A."/>
            <person name="Sun H."/>
            <person name="LaButti K.M."/>
            <person name="Schmutz J."/>
            <person name="Jabbour D."/>
            <person name="Luo H."/>
            <person name="Baker S.E."/>
            <person name="Pisabarro A.G."/>
            <person name="Walton J.D."/>
            <person name="Blanchette R.A."/>
            <person name="Henrissat B."/>
            <person name="Martin F."/>
            <person name="Cullen D."/>
            <person name="Hibbett D.S."/>
            <person name="Grigoriev I.V."/>
        </authorList>
    </citation>
    <scope>NUCLEOTIDE SEQUENCE [LARGE SCALE GENOMIC DNA]</scope>
    <source>
        <strain evidence="2">MUCL 33604</strain>
    </source>
</reference>
<keyword evidence="2" id="KW-1185">Reference proteome</keyword>
<dbReference type="HOGENOM" id="CLU_1927925_0_0_1"/>
<sequence length="131" mass="15135">MLSVVSWTFIVDTPHLVESLLHICIFPSFFFLPHVHVLSDSSSQNHSSVILHLHLHFYSPSPPLPIVHSSFQFLMPYPRSNFFITSLEDSPTLLHLFPSPLYPPLPIHPHPPLPVLRARFWSRQQHIFVCV</sequence>
<organism evidence="1 2">
    <name type="scientific">Jaapia argillacea MUCL 33604</name>
    <dbReference type="NCBI Taxonomy" id="933084"/>
    <lineage>
        <taxon>Eukaryota</taxon>
        <taxon>Fungi</taxon>
        <taxon>Dikarya</taxon>
        <taxon>Basidiomycota</taxon>
        <taxon>Agaricomycotina</taxon>
        <taxon>Agaricomycetes</taxon>
        <taxon>Agaricomycetidae</taxon>
        <taxon>Jaapiales</taxon>
        <taxon>Jaapiaceae</taxon>
        <taxon>Jaapia</taxon>
    </lineage>
</organism>
<gene>
    <name evidence="1" type="ORF">JAAARDRAFT_301105</name>
</gene>
<proteinExistence type="predicted"/>
<dbReference type="InParanoid" id="A0A067PZT8"/>
<evidence type="ECO:0000313" key="1">
    <source>
        <dbReference type="EMBL" id="KDQ56777.1"/>
    </source>
</evidence>
<name>A0A067PZT8_9AGAM</name>
<evidence type="ECO:0000313" key="2">
    <source>
        <dbReference type="Proteomes" id="UP000027265"/>
    </source>
</evidence>
<dbReference type="Proteomes" id="UP000027265">
    <property type="component" value="Unassembled WGS sequence"/>
</dbReference>
<protein>
    <submittedName>
        <fullName evidence="1">Uncharacterized protein</fullName>
    </submittedName>
</protein>
<dbReference type="EMBL" id="KL197721">
    <property type="protein sequence ID" value="KDQ56777.1"/>
    <property type="molecule type" value="Genomic_DNA"/>
</dbReference>
<accession>A0A067PZT8</accession>
<dbReference type="AlphaFoldDB" id="A0A067PZT8"/>